<name>A0A229UM56_9BACL</name>
<evidence type="ECO:0000313" key="2">
    <source>
        <dbReference type="Proteomes" id="UP000215509"/>
    </source>
</evidence>
<evidence type="ECO:0000313" key="1">
    <source>
        <dbReference type="EMBL" id="OXM84394.1"/>
    </source>
</evidence>
<dbReference type="EMBL" id="NMQW01000033">
    <property type="protein sequence ID" value="OXM84394.1"/>
    <property type="molecule type" value="Genomic_DNA"/>
</dbReference>
<comment type="caution">
    <text evidence="1">The sequence shown here is derived from an EMBL/GenBank/DDBJ whole genome shotgun (WGS) entry which is preliminary data.</text>
</comment>
<dbReference type="AlphaFoldDB" id="A0A229UM56"/>
<protein>
    <submittedName>
        <fullName evidence="1">Uncharacterized protein</fullName>
    </submittedName>
</protein>
<organism evidence="1 2">
    <name type="scientific">Paenibacillus rigui</name>
    <dbReference type="NCBI Taxonomy" id="554312"/>
    <lineage>
        <taxon>Bacteria</taxon>
        <taxon>Bacillati</taxon>
        <taxon>Bacillota</taxon>
        <taxon>Bacilli</taxon>
        <taxon>Bacillales</taxon>
        <taxon>Paenibacillaceae</taxon>
        <taxon>Paenibacillus</taxon>
    </lineage>
</organism>
<proteinExistence type="predicted"/>
<dbReference type="Proteomes" id="UP000215509">
    <property type="component" value="Unassembled WGS sequence"/>
</dbReference>
<sequence length="90" mass="10170">MWCLDFQYISLRFLDRAVIAGVQIKYELSFKLTDRFVYILSKTRIDGFAGMGRAVRGNHRFVLHNAKQPAGGHAIGSPHTLIVILAIVIR</sequence>
<reference evidence="1 2" key="1">
    <citation type="submission" date="2017-07" db="EMBL/GenBank/DDBJ databases">
        <title>Genome sequencing and assembly of Paenibacillus rigui.</title>
        <authorList>
            <person name="Mayilraj S."/>
        </authorList>
    </citation>
    <scope>NUCLEOTIDE SEQUENCE [LARGE SCALE GENOMIC DNA]</scope>
    <source>
        <strain evidence="1 2">JCM 16352</strain>
    </source>
</reference>
<keyword evidence="2" id="KW-1185">Reference proteome</keyword>
<accession>A0A229UM56</accession>
<gene>
    <name evidence="1" type="ORF">CF651_21710</name>
</gene>